<dbReference type="EMBL" id="LR796617">
    <property type="protein sequence ID" value="CAB4155074.1"/>
    <property type="molecule type" value="Genomic_DNA"/>
</dbReference>
<gene>
    <name evidence="1" type="ORF">UFOVP652_70</name>
    <name evidence="2" type="ORF">UFOVP734_54</name>
</gene>
<accession>A0A6J7X4T7</accession>
<reference evidence="2" key="1">
    <citation type="submission" date="2020-05" db="EMBL/GenBank/DDBJ databases">
        <authorList>
            <person name="Chiriac C."/>
            <person name="Salcher M."/>
            <person name="Ghai R."/>
            <person name="Kavagutti S V."/>
        </authorList>
    </citation>
    <scope>NUCLEOTIDE SEQUENCE</scope>
</reference>
<dbReference type="InterPro" id="IPR056209">
    <property type="entry name" value="SU10_adaptor"/>
</dbReference>
<evidence type="ECO:0000313" key="2">
    <source>
        <dbReference type="EMBL" id="CAB5224335.1"/>
    </source>
</evidence>
<dbReference type="Pfam" id="PF24175">
    <property type="entry name" value="SU10_adaptor"/>
    <property type="match status" value="1"/>
</dbReference>
<organism evidence="2">
    <name type="scientific">uncultured Caudovirales phage</name>
    <dbReference type="NCBI Taxonomy" id="2100421"/>
    <lineage>
        <taxon>Viruses</taxon>
        <taxon>Duplodnaviria</taxon>
        <taxon>Heunggongvirae</taxon>
        <taxon>Uroviricota</taxon>
        <taxon>Caudoviricetes</taxon>
        <taxon>Peduoviridae</taxon>
        <taxon>Maltschvirus</taxon>
        <taxon>Maltschvirus maltsch</taxon>
    </lineage>
</organism>
<sequence length="221" mass="24904">MATSGTTTFNLSIDDLVEEAFERCGMRAASGYQLTSARRSLNLLFLDWANRGLNLWTIEQATFPLTAGVNEIALDSSVVNVLEAVIRQNNQGTNTDVYIERISREDWLNVPNKTTQARPAQFYVERTNIPKVYFYPSPSAGYTFVYYRIRRIQDAGAYTNDADVNFRFLPCLASGLAYYLSLKFAADRTAALKALYEEDFQRAALEDRDTASARFLPDLGV</sequence>
<evidence type="ECO:0000313" key="1">
    <source>
        <dbReference type="EMBL" id="CAB4155074.1"/>
    </source>
</evidence>
<dbReference type="EMBL" id="LR798328">
    <property type="protein sequence ID" value="CAB5224335.1"/>
    <property type="molecule type" value="Genomic_DNA"/>
</dbReference>
<proteinExistence type="predicted"/>
<name>A0A6J7X4T7_9CAUD</name>
<protein>
    <submittedName>
        <fullName evidence="2">Uncharacterized protein</fullName>
    </submittedName>
</protein>